<name>A0ABW9I668_9ACTN</name>
<dbReference type="InterPro" id="IPR045727">
    <property type="entry name" value="DUF6081"/>
</dbReference>
<dbReference type="EMBL" id="JBJVNI010000026">
    <property type="protein sequence ID" value="MFM9614498.1"/>
    <property type="molecule type" value="Genomic_DNA"/>
</dbReference>
<reference evidence="1 2" key="1">
    <citation type="submission" date="2024-12" db="EMBL/GenBank/DDBJ databases">
        <title>Forecasting of Potato common scab and diversities of Pathogenic streptomyces spp. in china.</title>
        <authorList>
            <person name="Handique U."/>
            <person name="Wu J."/>
        </authorList>
    </citation>
    <scope>NUCLEOTIDE SEQUENCE [LARGE SCALE GENOMIC DNA]</scope>
    <source>
        <strain evidence="1 2">ZRIMU1530</strain>
    </source>
</reference>
<protein>
    <submittedName>
        <fullName evidence="1">DUF6081 family protein</fullName>
    </submittedName>
</protein>
<evidence type="ECO:0000313" key="1">
    <source>
        <dbReference type="EMBL" id="MFM9614498.1"/>
    </source>
</evidence>
<gene>
    <name evidence="1" type="ORF">ACKI18_38190</name>
</gene>
<organism evidence="1 2">
    <name type="scientific">Streptomyces niveiscabiei</name>
    <dbReference type="NCBI Taxonomy" id="164115"/>
    <lineage>
        <taxon>Bacteria</taxon>
        <taxon>Bacillati</taxon>
        <taxon>Actinomycetota</taxon>
        <taxon>Actinomycetes</taxon>
        <taxon>Kitasatosporales</taxon>
        <taxon>Streptomycetaceae</taxon>
        <taxon>Streptomyces</taxon>
    </lineage>
</organism>
<sequence length="241" mass="26003">MTTTGLGRESVYDPFEGPALDPARWFHLTFPLPDGTTFVADEPGAEITFGDGGVRVAIDRFTRGHPVQMADNCKFLVLSTEDFALPEAGTVTFSAALAAEAHGATPYDPRDGFAALVLCDPVGGRIYDLCTSGDTVFALSEQLPYPGVSAPFTRLVADPLFGPPATPGWFHYCEITVDTAARRITWRMDGRTVHEELADELPASLKIGMGIFTVHPLTDGASTSRHGQGFTANWRDLRVRG</sequence>
<proteinExistence type="predicted"/>
<dbReference type="RefSeq" id="WP_409122357.1">
    <property type="nucleotide sequence ID" value="NZ_JBJVNI010000026.1"/>
</dbReference>
<accession>A0ABW9I668</accession>
<dbReference type="Proteomes" id="UP001631957">
    <property type="component" value="Unassembled WGS sequence"/>
</dbReference>
<keyword evidence="2" id="KW-1185">Reference proteome</keyword>
<comment type="caution">
    <text evidence="1">The sequence shown here is derived from an EMBL/GenBank/DDBJ whole genome shotgun (WGS) entry which is preliminary data.</text>
</comment>
<dbReference type="Pfam" id="PF19559">
    <property type="entry name" value="DUF6081"/>
    <property type="match status" value="1"/>
</dbReference>
<evidence type="ECO:0000313" key="2">
    <source>
        <dbReference type="Proteomes" id="UP001631957"/>
    </source>
</evidence>